<dbReference type="Proteomes" id="UP000724874">
    <property type="component" value="Unassembled WGS sequence"/>
</dbReference>
<proteinExistence type="inferred from homology"/>
<comment type="caution">
    <text evidence="5">The sequence shown here is derived from an EMBL/GenBank/DDBJ whole genome shotgun (WGS) entry which is preliminary data.</text>
</comment>
<reference evidence="5" key="1">
    <citation type="submission" date="2020-11" db="EMBL/GenBank/DDBJ databases">
        <authorList>
            <consortium name="DOE Joint Genome Institute"/>
            <person name="Ahrendt S."/>
            <person name="Riley R."/>
            <person name="Andreopoulos W."/>
            <person name="LaButti K."/>
            <person name="Pangilinan J."/>
            <person name="Ruiz-duenas F.J."/>
            <person name="Barrasa J.M."/>
            <person name="Sanchez-Garcia M."/>
            <person name="Camarero S."/>
            <person name="Miyauchi S."/>
            <person name="Serrano A."/>
            <person name="Linde D."/>
            <person name="Babiker R."/>
            <person name="Drula E."/>
            <person name="Ayuso-Fernandez I."/>
            <person name="Pacheco R."/>
            <person name="Padilla G."/>
            <person name="Ferreira P."/>
            <person name="Barriuso J."/>
            <person name="Kellner H."/>
            <person name="Castanera R."/>
            <person name="Alfaro M."/>
            <person name="Ramirez L."/>
            <person name="Pisabarro A.G."/>
            <person name="Kuo A."/>
            <person name="Tritt A."/>
            <person name="Lipzen A."/>
            <person name="He G."/>
            <person name="Yan M."/>
            <person name="Ng V."/>
            <person name="Cullen D."/>
            <person name="Martin F."/>
            <person name="Rosso M.-N."/>
            <person name="Henrissat B."/>
            <person name="Hibbett D."/>
            <person name="Martinez A.T."/>
            <person name="Grigoriev I.V."/>
        </authorList>
    </citation>
    <scope>NUCLEOTIDE SEQUENCE</scope>
    <source>
        <strain evidence="5">AH 44721</strain>
    </source>
</reference>
<feature type="region of interest" description="Disordered" evidence="4">
    <location>
        <begin position="64"/>
        <end position="88"/>
    </location>
</feature>
<dbReference type="Pfam" id="PF06413">
    <property type="entry name" value="Neugrin"/>
    <property type="match status" value="1"/>
</dbReference>
<dbReference type="EMBL" id="JADNYJ010000105">
    <property type="protein sequence ID" value="KAF8884913.1"/>
    <property type="molecule type" value="Genomic_DNA"/>
</dbReference>
<comment type="similarity">
    <text evidence="2">Belongs to the RRG9 family.</text>
</comment>
<evidence type="ECO:0000256" key="1">
    <source>
        <dbReference type="ARBA" id="ARBA00003548"/>
    </source>
</evidence>
<accession>A0A9P5NGI7</accession>
<dbReference type="OrthoDB" id="5578174at2759"/>
<evidence type="ECO:0000256" key="2">
    <source>
        <dbReference type="ARBA" id="ARBA00010895"/>
    </source>
</evidence>
<organism evidence="5 6">
    <name type="scientific">Gymnopilus junonius</name>
    <name type="common">Spectacular rustgill mushroom</name>
    <name type="synonym">Gymnopilus spectabilis subsp. junonius</name>
    <dbReference type="NCBI Taxonomy" id="109634"/>
    <lineage>
        <taxon>Eukaryota</taxon>
        <taxon>Fungi</taxon>
        <taxon>Dikarya</taxon>
        <taxon>Basidiomycota</taxon>
        <taxon>Agaricomycotina</taxon>
        <taxon>Agaricomycetes</taxon>
        <taxon>Agaricomycetidae</taxon>
        <taxon>Agaricales</taxon>
        <taxon>Agaricineae</taxon>
        <taxon>Hymenogastraceae</taxon>
        <taxon>Gymnopilus</taxon>
    </lineage>
</organism>
<feature type="compositionally biased region" description="Basic and acidic residues" evidence="4">
    <location>
        <begin position="203"/>
        <end position="212"/>
    </location>
</feature>
<dbReference type="PANTHER" id="PTHR13475">
    <property type="entry name" value="NEUGRIN"/>
    <property type="match status" value="1"/>
</dbReference>
<gene>
    <name evidence="5" type="ORF">CPB84DRAFT_1964889</name>
</gene>
<dbReference type="InterPro" id="IPR010487">
    <property type="entry name" value="NGRN/Rrg9"/>
</dbReference>
<keyword evidence="6" id="KW-1185">Reference proteome</keyword>
<comment type="function">
    <text evidence="1">Required for respiratory activity and maintenance and expression of the mitochondrial genome.</text>
</comment>
<evidence type="ECO:0000256" key="4">
    <source>
        <dbReference type="SAM" id="MobiDB-lite"/>
    </source>
</evidence>
<dbReference type="AlphaFoldDB" id="A0A9P5NGI7"/>
<name>A0A9P5NGI7_GYMJU</name>
<sequence>MISMNAAKIPITLHPFSFFQYGILATACRNSPYMHKRRLLGIPKPRSILEDDDAVIDLSEDNEAVDGRNPNAAPIHLRKPSGKPTPHEYKAHREAMRKTFPEGWSPPRKLSREAMDALRQLNRIDPENFTTALLADKFKISPEAVRRILKSKWEPTAEKRTKLAIKEREKKLAFMEQRRAKEEVETVNLRELQKMLLRDRYIERKDGSDPPDKHHRGLGLRDTFEFQ</sequence>
<dbReference type="GO" id="GO:0005634">
    <property type="term" value="C:nucleus"/>
    <property type="evidence" value="ECO:0007669"/>
    <property type="project" value="TreeGrafter"/>
</dbReference>
<evidence type="ECO:0000256" key="3">
    <source>
        <dbReference type="ARBA" id="ARBA00013566"/>
    </source>
</evidence>
<feature type="region of interest" description="Disordered" evidence="4">
    <location>
        <begin position="203"/>
        <end position="227"/>
    </location>
</feature>
<dbReference type="PANTHER" id="PTHR13475:SF3">
    <property type="entry name" value="NEUGRIN"/>
    <property type="match status" value="1"/>
</dbReference>
<evidence type="ECO:0000313" key="6">
    <source>
        <dbReference type="Proteomes" id="UP000724874"/>
    </source>
</evidence>
<protein>
    <recommendedName>
        <fullName evidence="3">Required for respiratory growth protein 9, mitochondrial</fullName>
    </recommendedName>
</protein>
<evidence type="ECO:0000313" key="5">
    <source>
        <dbReference type="EMBL" id="KAF8884913.1"/>
    </source>
</evidence>